<evidence type="ECO:0000313" key="1">
    <source>
        <dbReference type="EMBL" id="KLI02752.1"/>
    </source>
</evidence>
<accession>A0A0U1QPQ3</accession>
<dbReference type="RefSeq" id="WP_010024593.1">
    <property type="nucleotide sequence ID" value="NZ_AFVQ02000080.1"/>
</dbReference>
<dbReference type="Gene3D" id="3.40.30.10">
    <property type="entry name" value="Glutaredoxin"/>
    <property type="match status" value="1"/>
</dbReference>
<name>A0A0U1QPQ3_9BACL</name>
<reference evidence="1 2" key="1">
    <citation type="journal article" date="2011" name="J. Bacteriol.">
        <title>Draft genome sequence of Sporolactobacillus inulinus strain CASD, an efficient D-lactic acid-producing bacterium with high-concentration lactate tolerance capability.</title>
        <authorList>
            <person name="Yu B."/>
            <person name="Su F."/>
            <person name="Wang L."/>
            <person name="Xu K."/>
            <person name="Zhao B."/>
            <person name="Xu P."/>
        </authorList>
    </citation>
    <scope>NUCLEOTIDE SEQUENCE [LARGE SCALE GENOMIC DNA]</scope>
    <source>
        <strain evidence="1 2">CASD</strain>
    </source>
</reference>
<dbReference type="AlphaFoldDB" id="A0A0U1QPQ3"/>
<dbReference type="GO" id="GO:0045892">
    <property type="term" value="P:negative regulation of DNA-templated transcription"/>
    <property type="evidence" value="ECO:0007669"/>
    <property type="project" value="InterPro"/>
</dbReference>
<dbReference type="STRING" id="1069536.SINU_06510"/>
<evidence type="ECO:0000313" key="2">
    <source>
        <dbReference type="Proteomes" id="UP000035553"/>
    </source>
</evidence>
<keyword evidence="2" id="KW-1185">Reference proteome</keyword>
<proteinExistence type="predicted"/>
<gene>
    <name evidence="1" type="ORF">SINU_06510</name>
</gene>
<dbReference type="InterPro" id="IPR010712">
    <property type="entry name" value="Arsenical-R_ArsD"/>
</dbReference>
<dbReference type="NCBIfam" id="NF033727">
    <property type="entry name" value="chaperon_ArsD"/>
    <property type="match status" value="1"/>
</dbReference>
<dbReference type="Pfam" id="PF06953">
    <property type="entry name" value="ArsD"/>
    <property type="match status" value="1"/>
</dbReference>
<dbReference type="Proteomes" id="UP000035553">
    <property type="component" value="Unassembled WGS sequence"/>
</dbReference>
<protein>
    <submittedName>
        <fullName evidence="1">Arsenic resistance operon repressor</fullName>
    </submittedName>
</protein>
<sequence length="119" mass="13288">MKSIQIFEAAMCCATGVCGPSTDSELIRITCAVRNIRRKEFDIVRMNLTSNPDAFVANSLIRDLLKKEGTEVLPITLADGKLVKKGSYPTNQELAEWSGIALEAINKKQHFQFKLNMNQ</sequence>
<dbReference type="OrthoDB" id="9801358at2"/>
<dbReference type="GO" id="GO:0046685">
    <property type="term" value="P:response to arsenic-containing substance"/>
    <property type="evidence" value="ECO:0007669"/>
    <property type="project" value="InterPro"/>
</dbReference>
<comment type="caution">
    <text evidence="1">The sequence shown here is derived from an EMBL/GenBank/DDBJ whole genome shotgun (WGS) entry which is preliminary data.</text>
</comment>
<organism evidence="1 2">
    <name type="scientific">Sporolactobacillus inulinus CASD</name>
    <dbReference type="NCBI Taxonomy" id="1069536"/>
    <lineage>
        <taxon>Bacteria</taxon>
        <taxon>Bacillati</taxon>
        <taxon>Bacillota</taxon>
        <taxon>Bacilli</taxon>
        <taxon>Bacillales</taxon>
        <taxon>Sporolactobacillaceae</taxon>
        <taxon>Sporolactobacillus</taxon>
    </lineage>
</organism>
<dbReference type="GO" id="GO:0003677">
    <property type="term" value="F:DNA binding"/>
    <property type="evidence" value="ECO:0007669"/>
    <property type="project" value="InterPro"/>
</dbReference>
<dbReference type="EMBL" id="AFVQ02000080">
    <property type="protein sequence ID" value="KLI02752.1"/>
    <property type="molecule type" value="Genomic_DNA"/>
</dbReference>